<name>A0A7W7KLD1_PSENT</name>
<evidence type="ECO:0000259" key="2">
    <source>
        <dbReference type="Pfam" id="PF11127"/>
    </source>
</evidence>
<evidence type="ECO:0000256" key="1">
    <source>
        <dbReference type="SAM" id="MobiDB-lite"/>
    </source>
</evidence>
<dbReference type="Pfam" id="PF11127">
    <property type="entry name" value="YgaP-like_TM"/>
    <property type="match status" value="1"/>
</dbReference>
<proteinExistence type="predicted"/>
<feature type="domain" description="Inner membrane protein YgaP-like transmembrane" evidence="2">
    <location>
        <begin position="4"/>
        <end position="61"/>
    </location>
</feature>
<evidence type="ECO:0000313" key="3">
    <source>
        <dbReference type="EMBL" id="MBB4864940.1"/>
    </source>
</evidence>
<dbReference type="Proteomes" id="UP000566995">
    <property type="component" value="Unassembled WGS sequence"/>
</dbReference>
<dbReference type="EMBL" id="JACHLI010000015">
    <property type="protein sequence ID" value="MBB4864940.1"/>
    <property type="molecule type" value="Genomic_DNA"/>
</dbReference>
<comment type="caution">
    <text evidence="3">The sequence shown here is derived from an EMBL/GenBank/DDBJ whole genome shotgun (WGS) entry which is preliminary data.</text>
</comment>
<gene>
    <name evidence="3" type="ORF">HNP46_003816</name>
</gene>
<reference evidence="3 4" key="1">
    <citation type="submission" date="2020-08" db="EMBL/GenBank/DDBJ databases">
        <title>Functional genomics of gut bacteria from endangered species of beetles.</title>
        <authorList>
            <person name="Carlos-Shanley C."/>
        </authorList>
    </citation>
    <scope>NUCLEOTIDE SEQUENCE [LARGE SCALE GENOMIC DNA]</scope>
    <source>
        <strain evidence="3 4">S00179</strain>
    </source>
</reference>
<sequence>MNGQNLGGWERALSVAIGLAGVGKGIRRGGVSGWLEVAAAVLVVKRGLTGHCAVKDAFSGRDRSVVAEIHPLPEPSPRRRPARSRASG</sequence>
<feature type="compositionally biased region" description="Basic residues" evidence="1">
    <location>
        <begin position="78"/>
        <end position="88"/>
    </location>
</feature>
<dbReference type="RefSeq" id="WP_184591869.1">
    <property type="nucleotide sequence ID" value="NZ_JACHLI010000015.1"/>
</dbReference>
<accession>A0A7W7KLD1</accession>
<dbReference type="InterPro" id="IPR021309">
    <property type="entry name" value="YgaP-like_TM"/>
</dbReference>
<dbReference type="AlphaFoldDB" id="A0A7W7KLD1"/>
<evidence type="ECO:0000313" key="4">
    <source>
        <dbReference type="Proteomes" id="UP000566995"/>
    </source>
</evidence>
<organism evidence="3 4">
    <name type="scientific">Pseudomonas nitroreducens</name>
    <dbReference type="NCBI Taxonomy" id="46680"/>
    <lineage>
        <taxon>Bacteria</taxon>
        <taxon>Pseudomonadati</taxon>
        <taxon>Pseudomonadota</taxon>
        <taxon>Gammaproteobacteria</taxon>
        <taxon>Pseudomonadales</taxon>
        <taxon>Pseudomonadaceae</taxon>
        <taxon>Pseudomonas</taxon>
    </lineage>
</organism>
<protein>
    <submittedName>
        <fullName evidence="3">Putative membrane protein</fullName>
    </submittedName>
</protein>
<feature type="region of interest" description="Disordered" evidence="1">
    <location>
        <begin position="68"/>
        <end position="88"/>
    </location>
</feature>